<dbReference type="Gene3D" id="3.15.10.30">
    <property type="entry name" value="Haemolymph juvenile hormone binding protein"/>
    <property type="match status" value="1"/>
</dbReference>
<dbReference type="Gene3D" id="3.15.10.50">
    <property type="match status" value="1"/>
</dbReference>
<organism evidence="2">
    <name type="scientific">Timema monikensis</name>
    <dbReference type="NCBI Taxonomy" id="170555"/>
    <lineage>
        <taxon>Eukaryota</taxon>
        <taxon>Metazoa</taxon>
        <taxon>Ecdysozoa</taxon>
        <taxon>Arthropoda</taxon>
        <taxon>Hexapoda</taxon>
        <taxon>Insecta</taxon>
        <taxon>Pterygota</taxon>
        <taxon>Neoptera</taxon>
        <taxon>Polyneoptera</taxon>
        <taxon>Phasmatodea</taxon>
        <taxon>Timematodea</taxon>
        <taxon>Timematoidea</taxon>
        <taxon>Timematidae</taxon>
        <taxon>Timema</taxon>
    </lineage>
</organism>
<dbReference type="SMART" id="SM00700">
    <property type="entry name" value="JHBP"/>
    <property type="match status" value="1"/>
</dbReference>
<feature type="region of interest" description="Disordered" evidence="1">
    <location>
        <begin position="1"/>
        <end position="37"/>
    </location>
</feature>
<dbReference type="InterPro" id="IPR020234">
    <property type="entry name" value="Mite_allergen_group-7"/>
</dbReference>
<dbReference type="GO" id="GO:0008289">
    <property type="term" value="F:lipid binding"/>
    <property type="evidence" value="ECO:0007669"/>
    <property type="project" value="InterPro"/>
</dbReference>
<dbReference type="Pfam" id="PF16984">
    <property type="entry name" value="Grp7_allergen"/>
    <property type="match status" value="1"/>
</dbReference>
<dbReference type="InterPro" id="IPR010562">
    <property type="entry name" value="Haemolymph_juvenile_hormone-bd"/>
</dbReference>
<reference evidence="2" key="1">
    <citation type="submission" date="2020-11" db="EMBL/GenBank/DDBJ databases">
        <authorList>
            <person name="Tran Van P."/>
        </authorList>
    </citation>
    <scope>NUCLEOTIDE SEQUENCE</scope>
</reference>
<proteinExistence type="predicted"/>
<name>A0A7R9E9C0_9NEOP</name>
<protein>
    <submittedName>
        <fullName evidence="2">Uncharacterized protein</fullName>
    </submittedName>
</protein>
<dbReference type="Pfam" id="PF06585">
    <property type="entry name" value="JHBP"/>
    <property type="match status" value="1"/>
</dbReference>
<dbReference type="InterPro" id="IPR038606">
    <property type="entry name" value="To_sf"/>
</dbReference>
<dbReference type="PANTHER" id="PTHR11008">
    <property type="entry name" value="PROTEIN TAKEOUT-LIKE PROTEIN"/>
    <property type="match status" value="1"/>
</dbReference>
<dbReference type="InterPro" id="IPR017943">
    <property type="entry name" value="Bactericidal_perm-incr_a/b_dom"/>
</dbReference>
<gene>
    <name evidence="2" type="ORF">TMSB3V08_LOCUS6611</name>
</gene>
<dbReference type="InterPro" id="IPR038602">
    <property type="entry name" value="Mite_allergen_7_sf"/>
</dbReference>
<dbReference type="EMBL" id="OB794242">
    <property type="protein sequence ID" value="CAD7429836.1"/>
    <property type="molecule type" value="Genomic_DNA"/>
</dbReference>
<dbReference type="SUPFAM" id="SSF55394">
    <property type="entry name" value="Bactericidal permeability-increasing protein, BPI"/>
    <property type="match status" value="1"/>
</dbReference>
<dbReference type="AlphaFoldDB" id="A0A7R9E9C0"/>
<evidence type="ECO:0000256" key="1">
    <source>
        <dbReference type="SAM" id="MobiDB-lite"/>
    </source>
</evidence>
<feature type="compositionally biased region" description="Low complexity" evidence="1">
    <location>
        <begin position="21"/>
        <end position="35"/>
    </location>
</feature>
<evidence type="ECO:0000313" key="2">
    <source>
        <dbReference type="EMBL" id="CAD7429836.1"/>
    </source>
</evidence>
<sequence>MASLVLTDSSQLTSDSRHLGSSQVSQPSSSSSSCSIAKNSEIMSSSVSSSDTSTSSSIRTKPSKVGCWSFSLLLQAAIIWFHSASVSQFSSSSYDSPDPEQVSKAEKRISDQVRAVLAHYRHEDPVGLPGAPVSDPMPIPDMKQSFSLATMNFKSVNMLGLSKFRVQYVHADLTAMKVKVKVGIQVALLEIKGQYKLTSWFSGSSQGPFTVNLTQVQIDGVGNLEVQRSGQLQAENINLDILFKDISMKFENLGFTGTLFQGILNSVGTFLFDSIKPFILKQVNTDIRGDVNKELAKLPQQFPDSISPFDMAIAEARWKVREMGYDPYLLPDYHHTAAFITVDLNHVWITGLSSFYRVGNMSINMTNNVGRVHFHVGTQKLEGKCIWEVAVGGFASRAGSTSFSVEYLQVKALVSQPLDIRKKPQLEELDLKLGNIQVRMVGSGSLDYVVELLVNVLPNLLRFQIMSAVEGPIKNRVQEVLDSLDLEKIVEEKLPELDNLL</sequence>
<feature type="compositionally biased region" description="Polar residues" evidence="1">
    <location>
        <begin position="1"/>
        <end position="14"/>
    </location>
</feature>
<dbReference type="PANTHER" id="PTHR11008:SF13">
    <property type="entry name" value="FI04421P"/>
    <property type="match status" value="1"/>
</dbReference>
<accession>A0A7R9E9C0</accession>